<dbReference type="GO" id="GO:0007165">
    <property type="term" value="P:signal transduction"/>
    <property type="evidence" value="ECO:0007669"/>
    <property type="project" value="InterPro"/>
</dbReference>
<accession>A0A1B6GPX3</accession>
<dbReference type="Gene3D" id="1.10.1300.10">
    <property type="entry name" value="3'5'-cyclic nucleotide phosphodiesterase, catalytic domain"/>
    <property type="match status" value="1"/>
</dbReference>
<evidence type="ECO:0000256" key="7">
    <source>
        <dbReference type="RuleBase" id="RU363067"/>
    </source>
</evidence>
<proteinExistence type="inferred from homology"/>
<evidence type="ECO:0000256" key="3">
    <source>
        <dbReference type="ARBA" id="ARBA00022723"/>
    </source>
</evidence>
<dbReference type="InterPro" id="IPR023174">
    <property type="entry name" value="PDEase_CS"/>
</dbReference>
<dbReference type="InterPro" id="IPR036971">
    <property type="entry name" value="PDEase_catalytic_dom_sf"/>
</dbReference>
<evidence type="ECO:0000259" key="8">
    <source>
        <dbReference type="PROSITE" id="PS51845"/>
    </source>
</evidence>
<dbReference type="EC" id="3.1.4.-" evidence="7"/>
<dbReference type="GO" id="GO:0004114">
    <property type="term" value="F:3',5'-cyclic-nucleotide phosphodiesterase activity"/>
    <property type="evidence" value="ECO:0007669"/>
    <property type="project" value="InterPro"/>
</dbReference>
<dbReference type="Gene3D" id="3.30.450.40">
    <property type="match status" value="2"/>
</dbReference>
<reference evidence="9" key="1">
    <citation type="submission" date="2015-11" db="EMBL/GenBank/DDBJ databases">
        <title>De novo transcriptome assembly of four potential Pierce s Disease insect vectors from Arizona vineyards.</title>
        <authorList>
            <person name="Tassone E.E."/>
        </authorList>
    </citation>
    <scope>NUCLEOTIDE SEQUENCE</scope>
</reference>
<evidence type="ECO:0000313" key="9">
    <source>
        <dbReference type="EMBL" id="JAS64459.1"/>
    </source>
</evidence>
<evidence type="ECO:0000256" key="5">
    <source>
        <dbReference type="PIRSR" id="PIRSR623088-1"/>
    </source>
</evidence>
<feature type="binding site" evidence="6">
    <location>
        <position position="575"/>
    </location>
    <ligand>
        <name>Zn(2+)</name>
        <dbReference type="ChEBI" id="CHEBI:29105"/>
        <label>1</label>
    </ligand>
</feature>
<dbReference type="SUPFAM" id="SSF55781">
    <property type="entry name" value="GAF domain-like"/>
    <property type="match status" value="2"/>
</dbReference>
<dbReference type="SUPFAM" id="SSF109604">
    <property type="entry name" value="HD-domain/PDEase-like"/>
    <property type="match status" value="1"/>
</dbReference>
<keyword evidence="2" id="KW-0140">cGMP</keyword>
<feature type="binding site" evidence="6">
    <location>
        <position position="575"/>
    </location>
    <ligand>
        <name>Zn(2+)</name>
        <dbReference type="ChEBI" id="CHEBI:29105"/>
        <label>2</label>
    </ligand>
</feature>
<dbReference type="PROSITE" id="PS51845">
    <property type="entry name" value="PDEASE_I_2"/>
    <property type="match status" value="1"/>
</dbReference>
<dbReference type="SMART" id="SM00065">
    <property type="entry name" value="GAF"/>
    <property type="match status" value="2"/>
</dbReference>
<name>A0A1B6GPX3_9HEMI</name>
<feature type="domain" description="PDEase" evidence="8">
    <location>
        <begin position="442"/>
        <end position="778"/>
    </location>
</feature>
<keyword evidence="3 6" id="KW-0479">Metal-binding</keyword>
<dbReference type="InterPro" id="IPR003607">
    <property type="entry name" value="HD/PDEase_dom"/>
</dbReference>
<comment type="cofactor">
    <cofactor evidence="7">
        <name>a divalent metal cation</name>
        <dbReference type="ChEBI" id="CHEBI:60240"/>
    </cofactor>
    <text evidence="7">Binds 2 divalent metal cations per subunit. Site 1 may preferentially bind zinc ions, while site 2 has a preference for magnesium and/or manganese ions.</text>
</comment>
<dbReference type="GO" id="GO:0046872">
    <property type="term" value="F:metal ion binding"/>
    <property type="evidence" value="ECO:0007669"/>
    <property type="project" value="UniProtKB-KW"/>
</dbReference>
<dbReference type="InterPro" id="IPR003018">
    <property type="entry name" value="GAF"/>
</dbReference>
<evidence type="ECO:0000256" key="6">
    <source>
        <dbReference type="PIRSR" id="PIRSR623088-3"/>
    </source>
</evidence>
<dbReference type="CDD" id="cd00077">
    <property type="entry name" value="HDc"/>
    <property type="match status" value="1"/>
</dbReference>
<sequence length="791" mass="90554">MTTEGCTNVVTDPSLQSVADTLKCFLDKDLLEPQFYPDPVVFRASLEKLNKDDIELKKTLTSNKATLRVLAPYLKTIYTDQKRIIETARIQRATKTKDVKLIYDKKSMDVFRAIPDVMEKFEVIIAIHETADVLKALIKANNVVSYMVNSEKAELYQNPRHIVSSTSKLTSKIEQGTTIAAYSAFTKDYVMSDSVFADGRFPLGLGYETSIIKYAMCVPIKTPDDKLIAVYELTRDAHDSAFTKKDLQIVLAVTTWMGVSITQNELYNSLMSEQDLTNHLLHITDLYHCEYADVDKTLSDVAMLAREVVGAERCNLYVVDKESKGALIVEEYDQGPDNQELFKRRTKKTVESDGSVLSKVLFNKQTVKTHQPNLEVVPEGELVVRSLLCVPIICDKTVIGAIQMINKRTEIEFDMKDEEMLEKFSTFCAININHSKTHNRLYKSELQNKVKLEMALYHLKPCVHEQEAMNTSRNNVTGPDQFFTFGWSPRPENLPKVAELTMCLFQEVFGNKFMKSYNVPKFILTVQKCYRPNPYHNFLHAFYATHTMANILIRNQSFFSEIERRALMVAALCHDVDHPGSSNIFIRMKKHHLSELYSSSPLENHHFAVASLIIDQSNLFKNLKSDVYDVLLQEIYNNIIATDVTLYFQSMNELRQSVEKGTFTFQDPSSRRLVMNFIMLACSLSDQTKPLPLGKKIADRIHEELFRLGDVESLTGNELLPCMDRDEIDMIPEERIQFFSVVVLPCVQVVSNIFSAFVAIEENVKVLLEQWKELVLTKDQDMWKPQESYKS</sequence>
<feature type="active site" description="Proton donor" evidence="5">
    <location>
        <position position="536"/>
    </location>
</feature>
<protein>
    <recommendedName>
        <fullName evidence="7">Phosphodiesterase</fullName>
        <ecNumber evidence="7">3.1.4.-</ecNumber>
    </recommendedName>
</protein>
<evidence type="ECO:0000256" key="2">
    <source>
        <dbReference type="ARBA" id="ARBA00022535"/>
    </source>
</evidence>
<dbReference type="InterPro" id="IPR023088">
    <property type="entry name" value="PDEase"/>
</dbReference>
<evidence type="ECO:0000256" key="4">
    <source>
        <dbReference type="ARBA" id="ARBA00022801"/>
    </source>
</evidence>
<feature type="binding site" evidence="6">
    <location>
        <position position="540"/>
    </location>
    <ligand>
        <name>Zn(2+)</name>
        <dbReference type="ChEBI" id="CHEBI:29105"/>
        <label>1</label>
    </ligand>
</feature>
<dbReference type="AlphaFoldDB" id="A0A1B6GPX3"/>
<comment type="similarity">
    <text evidence="1 7">Belongs to the cyclic nucleotide phosphodiesterase family.</text>
</comment>
<organism evidence="9">
    <name type="scientific">Cuerna arida</name>
    <dbReference type="NCBI Taxonomy" id="1464854"/>
    <lineage>
        <taxon>Eukaryota</taxon>
        <taxon>Metazoa</taxon>
        <taxon>Ecdysozoa</taxon>
        <taxon>Arthropoda</taxon>
        <taxon>Hexapoda</taxon>
        <taxon>Insecta</taxon>
        <taxon>Pterygota</taxon>
        <taxon>Neoptera</taxon>
        <taxon>Paraneoptera</taxon>
        <taxon>Hemiptera</taxon>
        <taxon>Auchenorrhyncha</taxon>
        <taxon>Membracoidea</taxon>
        <taxon>Cicadellidae</taxon>
        <taxon>Cicadellinae</taxon>
        <taxon>Proconiini</taxon>
        <taxon>Cuerna</taxon>
    </lineage>
</organism>
<gene>
    <name evidence="9" type="ORF">g.31097</name>
</gene>
<dbReference type="EMBL" id="GECZ01005310">
    <property type="protein sequence ID" value="JAS64459.1"/>
    <property type="molecule type" value="Transcribed_RNA"/>
</dbReference>
<evidence type="ECO:0000256" key="1">
    <source>
        <dbReference type="ARBA" id="ARBA00007648"/>
    </source>
</evidence>
<dbReference type="PROSITE" id="PS00126">
    <property type="entry name" value="PDEASE_I_1"/>
    <property type="match status" value="1"/>
</dbReference>
<dbReference type="InterPro" id="IPR002073">
    <property type="entry name" value="PDEase_catalytic_dom"/>
</dbReference>
<dbReference type="Pfam" id="PF00233">
    <property type="entry name" value="PDEase_I"/>
    <property type="match status" value="1"/>
</dbReference>
<dbReference type="InterPro" id="IPR029016">
    <property type="entry name" value="GAF-like_dom_sf"/>
</dbReference>
<feature type="binding site" evidence="6">
    <location>
        <position position="574"/>
    </location>
    <ligand>
        <name>Zn(2+)</name>
        <dbReference type="ChEBI" id="CHEBI:29105"/>
        <label>1</label>
    </ligand>
</feature>
<keyword evidence="4 7" id="KW-0378">Hydrolase</keyword>
<dbReference type="Pfam" id="PF01590">
    <property type="entry name" value="GAF"/>
    <property type="match status" value="1"/>
</dbReference>
<dbReference type="PANTHER" id="PTHR11347">
    <property type="entry name" value="CYCLIC NUCLEOTIDE PHOSPHODIESTERASE"/>
    <property type="match status" value="1"/>
</dbReference>
<dbReference type="PRINTS" id="PR00387">
    <property type="entry name" value="PDIESTERASE1"/>
</dbReference>